<feature type="transmembrane region" description="Helical" evidence="1">
    <location>
        <begin position="110"/>
        <end position="134"/>
    </location>
</feature>
<proteinExistence type="predicted"/>
<reference evidence="2 3" key="1">
    <citation type="journal article" date="2013" name="BMC Genomics">
        <title>Comparative genomics of Campylobacter concisus isolates reveals genetic diversity and provides insights into disease association.</title>
        <authorList>
            <person name="Deshpande N.P."/>
            <person name="Kaakoush N.O."/>
            <person name="Wilkins M.R."/>
            <person name="Mitchell H.M."/>
        </authorList>
    </citation>
    <scope>NUCLEOTIDE SEQUENCE [LARGE SCALE GENOMIC DNA]</scope>
    <source>
        <strain evidence="2 3">UNSW2</strain>
    </source>
</reference>
<sequence length="353" mass="37493">MNKTLLYIIAGASLGILGPVLVHFGNPANMGVCAACFLRDSMGALGFHQAKVVQYLRPEILGLIIGGFLASMLWSRNFTPVSGSAAFSRFFLGVFAMIGCLIFLGCPWRAFLRLGGGDMTAIAGVVGLFAGVFVGRAFKKNGYVLPESETTAKAIGFLPLIIAILLLLALIFGLKLGENGALFSSEKGPGSQHANLFISIICAIIIGAFMQRSKFCSVGAISKIFERDFSMFYGIVSIVLFASITNLVLDQYKFGFEGQPIAHNDMLWNFLGMTLAGLCFSLSYGCPGKHLVQMGAGNLSSAVFVLGMGAGAAISHNFILASSGAGITPYAPYAIVIGFIYAIYVGFFTKKLK</sequence>
<comment type="caution">
    <text evidence="2">The sequence shown here is derived from an EMBL/GenBank/DDBJ whole genome shotgun (WGS) entry which is preliminary data.</text>
</comment>
<keyword evidence="1" id="KW-1133">Transmembrane helix</keyword>
<dbReference type="AlphaFoldDB" id="U2FKI9"/>
<evidence type="ECO:0000313" key="2">
    <source>
        <dbReference type="EMBL" id="ERJ30875.1"/>
    </source>
</evidence>
<protein>
    <submittedName>
        <fullName evidence="2">Uncharacterized protein</fullName>
    </submittedName>
</protein>
<dbReference type="NCBIfam" id="TIGR04112">
    <property type="entry name" value="seleno_YedE"/>
    <property type="match status" value="1"/>
</dbReference>
<dbReference type="Pfam" id="PF04143">
    <property type="entry name" value="Sulf_transp"/>
    <property type="match status" value="1"/>
</dbReference>
<dbReference type="InterPro" id="IPR026366">
    <property type="entry name" value="Seleno_YedE"/>
</dbReference>
<keyword evidence="1" id="KW-0812">Transmembrane</keyword>
<evidence type="ECO:0000256" key="1">
    <source>
        <dbReference type="SAM" id="Phobius"/>
    </source>
</evidence>
<evidence type="ECO:0000313" key="3">
    <source>
        <dbReference type="Proteomes" id="UP000016625"/>
    </source>
</evidence>
<name>U2FKI9_9BACT</name>
<dbReference type="EMBL" id="ANNJ01000031">
    <property type="protein sequence ID" value="ERJ30875.1"/>
    <property type="molecule type" value="Genomic_DNA"/>
</dbReference>
<feature type="transmembrane region" description="Helical" evidence="1">
    <location>
        <begin position="231"/>
        <end position="249"/>
    </location>
</feature>
<dbReference type="PATRIC" id="fig|1242965.3.peg.2000"/>
<feature type="transmembrane region" description="Helical" evidence="1">
    <location>
        <begin position="86"/>
        <end position="104"/>
    </location>
</feature>
<feature type="transmembrane region" description="Helical" evidence="1">
    <location>
        <begin position="155"/>
        <end position="174"/>
    </location>
</feature>
<dbReference type="Proteomes" id="UP000016625">
    <property type="component" value="Unassembled WGS sequence"/>
</dbReference>
<accession>U2FKI9</accession>
<keyword evidence="1" id="KW-0472">Membrane</keyword>
<feature type="transmembrane region" description="Helical" evidence="1">
    <location>
        <begin position="269"/>
        <end position="287"/>
    </location>
</feature>
<feature type="transmembrane region" description="Helical" evidence="1">
    <location>
        <begin position="330"/>
        <end position="349"/>
    </location>
</feature>
<dbReference type="InterPro" id="IPR007272">
    <property type="entry name" value="Sulf_transp_TsuA/YedE"/>
</dbReference>
<feature type="transmembrane region" description="Helical" evidence="1">
    <location>
        <begin position="58"/>
        <end position="74"/>
    </location>
</feature>
<feature type="transmembrane region" description="Helical" evidence="1">
    <location>
        <begin position="299"/>
        <end position="318"/>
    </location>
</feature>
<feature type="transmembrane region" description="Helical" evidence="1">
    <location>
        <begin position="194"/>
        <end position="210"/>
    </location>
</feature>
<organism evidence="2 3">
    <name type="scientific">Campylobacter concisus UNSW2</name>
    <dbReference type="NCBI Taxonomy" id="1242965"/>
    <lineage>
        <taxon>Bacteria</taxon>
        <taxon>Pseudomonadati</taxon>
        <taxon>Campylobacterota</taxon>
        <taxon>Epsilonproteobacteria</taxon>
        <taxon>Campylobacterales</taxon>
        <taxon>Campylobacteraceae</taxon>
        <taxon>Campylobacter</taxon>
    </lineage>
</organism>
<dbReference type="RefSeq" id="WP_021093554.1">
    <property type="nucleotide sequence ID" value="NZ_ANNJ01000031.1"/>
</dbReference>
<gene>
    <name evidence="2" type="ORF">UNSW2_1457</name>
</gene>